<gene>
    <name evidence="1" type="ORF">ETAA1_56320</name>
</gene>
<accession>A0A517Y1N1</accession>
<dbReference type="RefSeq" id="WP_145243858.1">
    <property type="nucleotide sequence ID" value="NZ_CP036273.1"/>
</dbReference>
<dbReference type="SUPFAM" id="SSF48452">
    <property type="entry name" value="TPR-like"/>
    <property type="match status" value="1"/>
</dbReference>
<dbReference type="InterPro" id="IPR011990">
    <property type="entry name" value="TPR-like_helical_dom_sf"/>
</dbReference>
<sequence>MSRTLSLVHGGLTAARELIRRGRRPEALTRLRQLLAGSDVAPAAAAEAHRLAAELLIDFDRFGAARRHLRAALGLEPGCAATFYLAGLASERDPAGDDRRAAVRFRRASELEPTNANYRAAFGRALVRANLVNAGARELEAAAALAAGDLTVLRLVVSGLLEAGRSAAAQRVVLKARFLRPACASVAGLWNQVRFEAARQSQRSHRGAQDAHAAREGRPLLPFLRVVGAEGWRSDVVSAPRPHLARLRATRG</sequence>
<reference evidence="1 2" key="1">
    <citation type="submission" date="2019-02" db="EMBL/GenBank/DDBJ databases">
        <title>Deep-cultivation of Planctomycetes and their phenomic and genomic characterization uncovers novel biology.</title>
        <authorList>
            <person name="Wiegand S."/>
            <person name="Jogler M."/>
            <person name="Boedeker C."/>
            <person name="Pinto D."/>
            <person name="Vollmers J."/>
            <person name="Rivas-Marin E."/>
            <person name="Kohn T."/>
            <person name="Peeters S.H."/>
            <person name="Heuer A."/>
            <person name="Rast P."/>
            <person name="Oberbeckmann S."/>
            <person name="Bunk B."/>
            <person name="Jeske O."/>
            <person name="Meyerdierks A."/>
            <person name="Storesund J.E."/>
            <person name="Kallscheuer N."/>
            <person name="Luecker S."/>
            <person name="Lage O.M."/>
            <person name="Pohl T."/>
            <person name="Merkel B.J."/>
            <person name="Hornburger P."/>
            <person name="Mueller R.-W."/>
            <person name="Bruemmer F."/>
            <person name="Labrenz M."/>
            <person name="Spormann A.M."/>
            <person name="Op den Camp H."/>
            <person name="Overmann J."/>
            <person name="Amann R."/>
            <person name="Jetten M.S.M."/>
            <person name="Mascher T."/>
            <person name="Medema M.H."/>
            <person name="Devos D.P."/>
            <person name="Kaster A.-K."/>
            <person name="Ovreas L."/>
            <person name="Rohde M."/>
            <person name="Galperin M.Y."/>
            <person name="Jogler C."/>
        </authorList>
    </citation>
    <scope>NUCLEOTIDE SEQUENCE [LARGE SCALE GENOMIC DNA]</scope>
    <source>
        <strain evidence="1 2">ETA_A1</strain>
    </source>
</reference>
<organism evidence="1 2">
    <name type="scientific">Urbifossiella limnaea</name>
    <dbReference type="NCBI Taxonomy" id="2528023"/>
    <lineage>
        <taxon>Bacteria</taxon>
        <taxon>Pseudomonadati</taxon>
        <taxon>Planctomycetota</taxon>
        <taxon>Planctomycetia</taxon>
        <taxon>Gemmatales</taxon>
        <taxon>Gemmataceae</taxon>
        <taxon>Urbifossiella</taxon>
    </lineage>
</organism>
<proteinExistence type="predicted"/>
<dbReference type="EMBL" id="CP036273">
    <property type="protein sequence ID" value="QDU23628.1"/>
    <property type="molecule type" value="Genomic_DNA"/>
</dbReference>
<dbReference type="AlphaFoldDB" id="A0A517Y1N1"/>
<evidence type="ECO:0000313" key="2">
    <source>
        <dbReference type="Proteomes" id="UP000319576"/>
    </source>
</evidence>
<dbReference type="KEGG" id="uli:ETAA1_56320"/>
<name>A0A517Y1N1_9BACT</name>
<dbReference type="OrthoDB" id="9915848at2"/>
<keyword evidence="2" id="KW-1185">Reference proteome</keyword>
<dbReference type="Gene3D" id="1.25.40.10">
    <property type="entry name" value="Tetratricopeptide repeat domain"/>
    <property type="match status" value="1"/>
</dbReference>
<evidence type="ECO:0000313" key="1">
    <source>
        <dbReference type="EMBL" id="QDU23628.1"/>
    </source>
</evidence>
<protein>
    <submittedName>
        <fullName evidence="1">Uncharacterized protein</fullName>
    </submittedName>
</protein>
<dbReference type="Proteomes" id="UP000319576">
    <property type="component" value="Chromosome"/>
</dbReference>